<name>A0ACD3AGN5_9AGAR</name>
<proteinExistence type="predicted"/>
<protein>
    <submittedName>
        <fullName evidence="1">Uncharacterized protein</fullName>
    </submittedName>
</protein>
<dbReference type="EMBL" id="ML208465">
    <property type="protein sequence ID" value="TFK64691.1"/>
    <property type="molecule type" value="Genomic_DNA"/>
</dbReference>
<reference evidence="1 2" key="1">
    <citation type="journal article" date="2019" name="Nat. Ecol. Evol.">
        <title>Megaphylogeny resolves global patterns of mushroom evolution.</title>
        <authorList>
            <person name="Varga T."/>
            <person name="Krizsan K."/>
            <person name="Foldi C."/>
            <person name="Dima B."/>
            <person name="Sanchez-Garcia M."/>
            <person name="Sanchez-Ramirez S."/>
            <person name="Szollosi G.J."/>
            <person name="Szarkandi J.G."/>
            <person name="Papp V."/>
            <person name="Albert L."/>
            <person name="Andreopoulos W."/>
            <person name="Angelini C."/>
            <person name="Antonin V."/>
            <person name="Barry K.W."/>
            <person name="Bougher N.L."/>
            <person name="Buchanan P."/>
            <person name="Buyck B."/>
            <person name="Bense V."/>
            <person name="Catcheside P."/>
            <person name="Chovatia M."/>
            <person name="Cooper J."/>
            <person name="Damon W."/>
            <person name="Desjardin D."/>
            <person name="Finy P."/>
            <person name="Geml J."/>
            <person name="Haridas S."/>
            <person name="Hughes K."/>
            <person name="Justo A."/>
            <person name="Karasinski D."/>
            <person name="Kautmanova I."/>
            <person name="Kiss B."/>
            <person name="Kocsube S."/>
            <person name="Kotiranta H."/>
            <person name="LaButti K.M."/>
            <person name="Lechner B.E."/>
            <person name="Liimatainen K."/>
            <person name="Lipzen A."/>
            <person name="Lukacs Z."/>
            <person name="Mihaltcheva S."/>
            <person name="Morgado L.N."/>
            <person name="Niskanen T."/>
            <person name="Noordeloos M.E."/>
            <person name="Ohm R.A."/>
            <person name="Ortiz-Santana B."/>
            <person name="Ovrebo C."/>
            <person name="Racz N."/>
            <person name="Riley R."/>
            <person name="Savchenko A."/>
            <person name="Shiryaev A."/>
            <person name="Soop K."/>
            <person name="Spirin V."/>
            <person name="Szebenyi C."/>
            <person name="Tomsovsky M."/>
            <person name="Tulloss R.E."/>
            <person name="Uehling J."/>
            <person name="Grigoriev I.V."/>
            <person name="Vagvolgyi C."/>
            <person name="Papp T."/>
            <person name="Martin F.M."/>
            <person name="Miettinen O."/>
            <person name="Hibbett D.S."/>
            <person name="Nagy L.G."/>
        </authorList>
    </citation>
    <scope>NUCLEOTIDE SEQUENCE [LARGE SCALE GENOMIC DNA]</scope>
    <source>
        <strain evidence="1 2">NL-1719</strain>
    </source>
</reference>
<dbReference type="Proteomes" id="UP000308600">
    <property type="component" value="Unassembled WGS sequence"/>
</dbReference>
<gene>
    <name evidence="1" type="ORF">BDN72DRAFT_861200</name>
</gene>
<keyword evidence="2" id="KW-1185">Reference proteome</keyword>
<sequence length="342" mass="37603">MAICKHKPRSQLMRRERWSFRAQEERVVLEVSSSLGVGRKHRGKASDAVREGVERKTVGWKFNARLVSVSTIRNANSSAAVANTNTGRSGRDVAPLPTSMPPPTPTPLTPAPIAKPLCTNTTANNNRMRGVASRCHSLESRHEVRVGEGVMGQQGFPVVQFELVSSWSRVLYILFEVFIAFGKAVSTSFEDTDRHVIKGCPCKKGETPTLQEVSSPSKSQWVEFPSNCQKNLTSCVLKGSSLRRPRLRTRFDGGGVRAGRTNLPASRLSVQYTTNSGGVVIGSKSPRPLGRGRKGEVDIEEDFEASNDPAWIVQLPIGPSVNTNFCFSTPHVMFLFRLARRA</sequence>
<accession>A0ACD3AGN5</accession>
<evidence type="ECO:0000313" key="2">
    <source>
        <dbReference type="Proteomes" id="UP000308600"/>
    </source>
</evidence>
<organism evidence="1 2">
    <name type="scientific">Pluteus cervinus</name>
    <dbReference type="NCBI Taxonomy" id="181527"/>
    <lineage>
        <taxon>Eukaryota</taxon>
        <taxon>Fungi</taxon>
        <taxon>Dikarya</taxon>
        <taxon>Basidiomycota</taxon>
        <taxon>Agaricomycotina</taxon>
        <taxon>Agaricomycetes</taxon>
        <taxon>Agaricomycetidae</taxon>
        <taxon>Agaricales</taxon>
        <taxon>Pluteineae</taxon>
        <taxon>Pluteaceae</taxon>
        <taxon>Pluteus</taxon>
    </lineage>
</organism>
<evidence type="ECO:0000313" key="1">
    <source>
        <dbReference type="EMBL" id="TFK64691.1"/>
    </source>
</evidence>